<gene>
    <name evidence="2" type="ORF">ACFQMJ_24875</name>
</gene>
<name>A0ABW2FIH3_9BACL</name>
<comment type="caution">
    <text evidence="2">The sequence shown here is derived from an EMBL/GenBank/DDBJ whole genome shotgun (WGS) entry which is preliminary data.</text>
</comment>
<feature type="region of interest" description="Disordered" evidence="1">
    <location>
        <begin position="91"/>
        <end position="112"/>
    </location>
</feature>
<dbReference type="EMBL" id="JBHTAI010000018">
    <property type="protein sequence ID" value="MFC7151784.1"/>
    <property type="molecule type" value="Genomic_DNA"/>
</dbReference>
<evidence type="ECO:0000313" key="3">
    <source>
        <dbReference type="Proteomes" id="UP001596378"/>
    </source>
</evidence>
<reference evidence="3" key="1">
    <citation type="journal article" date="2019" name="Int. J. Syst. Evol. Microbiol.">
        <title>The Global Catalogue of Microorganisms (GCM) 10K type strain sequencing project: providing services to taxonomists for standard genome sequencing and annotation.</title>
        <authorList>
            <consortium name="The Broad Institute Genomics Platform"/>
            <consortium name="The Broad Institute Genome Sequencing Center for Infectious Disease"/>
            <person name="Wu L."/>
            <person name="Ma J."/>
        </authorList>
    </citation>
    <scope>NUCLEOTIDE SEQUENCE [LARGE SCALE GENOMIC DNA]</scope>
    <source>
        <strain evidence="3">KCTC 12907</strain>
    </source>
</reference>
<sequence>MVFSMNFYGGKRTVKNRISVIPNAKKKIGLVVLCVALACILTVGVVIAGTDAPQQSARPGVAITASESDNDSITEVTHFLELLRRSAFSDRPNANAPANSIQPQAVVAPANSERDTDNEVVRFLEMLQQQGNVEHQAE</sequence>
<evidence type="ECO:0000256" key="1">
    <source>
        <dbReference type="SAM" id="MobiDB-lite"/>
    </source>
</evidence>
<dbReference type="Proteomes" id="UP001596378">
    <property type="component" value="Unassembled WGS sequence"/>
</dbReference>
<protein>
    <submittedName>
        <fullName evidence="2">Uncharacterized protein</fullName>
    </submittedName>
</protein>
<keyword evidence="3" id="KW-1185">Reference proteome</keyword>
<dbReference type="RefSeq" id="WP_378052274.1">
    <property type="nucleotide sequence ID" value="NZ_JBHMDN010000048.1"/>
</dbReference>
<organism evidence="2 3">
    <name type="scientific">Cohnella cellulosilytica</name>
    <dbReference type="NCBI Taxonomy" id="986710"/>
    <lineage>
        <taxon>Bacteria</taxon>
        <taxon>Bacillati</taxon>
        <taxon>Bacillota</taxon>
        <taxon>Bacilli</taxon>
        <taxon>Bacillales</taxon>
        <taxon>Paenibacillaceae</taxon>
        <taxon>Cohnella</taxon>
    </lineage>
</organism>
<proteinExistence type="predicted"/>
<evidence type="ECO:0000313" key="2">
    <source>
        <dbReference type="EMBL" id="MFC7151784.1"/>
    </source>
</evidence>
<accession>A0ABW2FIH3</accession>